<evidence type="ECO:0000256" key="2">
    <source>
        <dbReference type="SAM" id="MobiDB-lite"/>
    </source>
</evidence>
<comment type="caution">
    <text evidence="4">The sequence shown here is derived from an EMBL/GenBank/DDBJ whole genome shotgun (WGS) entry which is preliminary data.</text>
</comment>
<dbReference type="Pfam" id="PF21528">
    <property type="entry name" value="CC2D1A-B_DM14"/>
    <property type="match status" value="1"/>
</dbReference>
<dbReference type="AlphaFoldDB" id="A0AAD9VH26"/>
<dbReference type="PANTHER" id="PTHR13076:SF9">
    <property type="entry name" value="COILED-COIL AND C2 DOMAIN-CONTAINING PROTEIN 1-LIKE"/>
    <property type="match status" value="1"/>
</dbReference>
<feature type="region of interest" description="Disordered" evidence="2">
    <location>
        <begin position="606"/>
        <end position="632"/>
    </location>
</feature>
<protein>
    <submittedName>
        <fullName evidence="4">Coiled-coil and C2 domain-containing protein 1-like</fullName>
    </submittedName>
</protein>
<proteinExistence type="inferred from homology"/>
<name>A0AAD9VH26_ACRCE</name>
<feature type="region of interest" description="Disordered" evidence="2">
    <location>
        <begin position="138"/>
        <end position="318"/>
    </location>
</feature>
<dbReference type="Proteomes" id="UP001249851">
    <property type="component" value="Unassembled WGS sequence"/>
</dbReference>
<dbReference type="InterPro" id="IPR006608">
    <property type="entry name" value="CC2D1A/B_DM14"/>
</dbReference>
<evidence type="ECO:0000256" key="1">
    <source>
        <dbReference type="ARBA" id="ARBA00010672"/>
    </source>
</evidence>
<organism evidence="4 5">
    <name type="scientific">Acropora cervicornis</name>
    <name type="common">Staghorn coral</name>
    <dbReference type="NCBI Taxonomy" id="6130"/>
    <lineage>
        <taxon>Eukaryota</taxon>
        <taxon>Metazoa</taxon>
        <taxon>Cnidaria</taxon>
        <taxon>Anthozoa</taxon>
        <taxon>Hexacorallia</taxon>
        <taxon>Scleractinia</taxon>
        <taxon>Astrocoeniina</taxon>
        <taxon>Acroporidae</taxon>
        <taxon>Acropora</taxon>
    </lineage>
</organism>
<dbReference type="InterPro" id="IPR035892">
    <property type="entry name" value="C2_domain_sf"/>
</dbReference>
<feature type="compositionally biased region" description="Low complexity" evidence="2">
    <location>
        <begin position="614"/>
        <end position="623"/>
    </location>
</feature>
<dbReference type="PROSITE" id="PS50004">
    <property type="entry name" value="C2"/>
    <property type="match status" value="1"/>
</dbReference>
<gene>
    <name evidence="4" type="ORF">P5673_000341</name>
</gene>
<feature type="domain" description="C2" evidence="3">
    <location>
        <begin position="456"/>
        <end position="592"/>
    </location>
</feature>
<evidence type="ECO:0000313" key="5">
    <source>
        <dbReference type="Proteomes" id="UP001249851"/>
    </source>
</evidence>
<reference evidence="4" key="2">
    <citation type="journal article" date="2023" name="Science">
        <title>Genomic signatures of disease resistance in endangered staghorn corals.</title>
        <authorList>
            <person name="Vollmer S.V."/>
            <person name="Selwyn J.D."/>
            <person name="Despard B.A."/>
            <person name="Roesel C.L."/>
        </authorList>
    </citation>
    <scope>NUCLEOTIDE SEQUENCE</scope>
    <source>
        <strain evidence="4">K2</strain>
    </source>
</reference>
<feature type="compositionally biased region" description="Polar residues" evidence="2">
    <location>
        <begin position="309"/>
        <end position="318"/>
    </location>
</feature>
<evidence type="ECO:0000259" key="3">
    <source>
        <dbReference type="PROSITE" id="PS50004"/>
    </source>
</evidence>
<dbReference type="PANTHER" id="PTHR13076">
    <property type="entry name" value="COILED-COIL AND C2 DOMAIN-CONTAINING PROTEIN 1-LIKE"/>
    <property type="match status" value="1"/>
</dbReference>
<accession>A0AAD9VH26</accession>
<feature type="compositionally biased region" description="Low complexity" evidence="2">
    <location>
        <begin position="265"/>
        <end position="308"/>
    </location>
</feature>
<dbReference type="InterPro" id="IPR039725">
    <property type="entry name" value="CC2D1A/B"/>
</dbReference>
<dbReference type="Pfam" id="PF00168">
    <property type="entry name" value="C2"/>
    <property type="match status" value="1"/>
</dbReference>
<evidence type="ECO:0000313" key="4">
    <source>
        <dbReference type="EMBL" id="KAK2574204.1"/>
    </source>
</evidence>
<reference evidence="4" key="1">
    <citation type="journal article" date="2023" name="G3 (Bethesda)">
        <title>Whole genome assembly and annotation of the endangered Caribbean coral Acropora cervicornis.</title>
        <authorList>
            <person name="Selwyn J.D."/>
            <person name="Vollmer S.V."/>
        </authorList>
    </citation>
    <scope>NUCLEOTIDE SEQUENCE</scope>
    <source>
        <strain evidence="4">K2</strain>
    </source>
</reference>
<dbReference type="Gene3D" id="2.60.40.150">
    <property type="entry name" value="C2 domain"/>
    <property type="match status" value="1"/>
</dbReference>
<sequence>MKESVKISGNTSKYRHLTHSELTLLQEIEQMIKDAKSGKTVDMDAMPPPVAVKAPAPSLPVTTQAIPERENQGSKQSNKATNADDDTALASYQGMPSSEKAKSVDLFTTRRNEYRIAALTCKKQGEIQQAKQFLAISKQSTAAPAEPQQGTSSGDGSGQGTSSGDGSGGESSAPKNLEPPPPPKDVAEALQQRLAKYQSGMDEAEKDGNAGKARRMGRIVKQYQDAIKSHKAGKPVAFGDLPTPPGYAPIPGVASPGDEADDSAQTETQSCTSQTTVPQVPTTPQVSDPPGAAAGSAPSRPTAPPSASMRKSPNRNEQQLKYLLERQKEFKMAALQSKKQGDLEGAKNYLRMGKVPPSPFAAASPAPSIEMDFEMVQAEDCDPNPPTPEETCELFSRLEDALIKQIEMCGRNAHHYQELGDITNTKNFEMMSKNLRQDLDAVKSARKHQDPPPRFHYEDRSFTIVDSFPDLSDSEVEITIIRGLNIPLPSGYQPKDMLTYVSYEFPFPSTDEPQTGRTQTAKHSINPDYNEVFKVNIDRKNRSLGRIFKRQPCKLELMDTDRGRKAVGGKLEVHLRIREPLVDKDVKIEKWKWLVIDLHLTSRKMAALPRESSKVSPKPGKVSKGPEKFRGS</sequence>
<dbReference type="EMBL" id="JARQWQ010000001">
    <property type="protein sequence ID" value="KAK2574204.1"/>
    <property type="molecule type" value="Genomic_DNA"/>
</dbReference>
<comment type="similarity">
    <text evidence="1">Belongs to the CC2D1 family.</text>
</comment>
<dbReference type="InterPro" id="IPR000008">
    <property type="entry name" value="C2_dom"/>
</dbReference>
<feature type="compositionally biased region" description="Gly residues" evidence="2">
    <location>
        <begin position="153"/>
        <end position="169"/>
    </location>
</feature>
<feature type="region of interest" description="Disordered" evidence="2">
    <location>
        <begin position="50"/>
        <end position="104"/>
    </location>
</feature>
<feature type="compositionally biased region" description="Low complexity" evidence="2">
    <location>
        <begin position="51"/>
        <end position="61"/>
    </location>
</feature>
<dbReference type="SMART" id="SM00685">
    <property type="entry name" value="DM14"/>
    <property type="match status" value="2"/>
</dbReference>
<dbReference type="GO" id="GO:0001227">
    <property type="term" value="F:DNA-binding transcription repressor activity, RNA polymerase II-specific"/>
    <property type="evidence" value="ECO:0007669"/>
    <property type="project" value="InterPro"/>
</dbReference>
<keyword evidence="5" id="KW-1185">Reference proteome</keyword>
<dbReference type="SUPFAM" id="SSF49562">
    <property type="entry name" value="C2 domain (Calcium/lipid-binding domain, CaLB)"/>
    <property type="match status" value="1"/>
</dbReference>